<name>A0AB94IY26_9BACT</name>
<dbReference type="AlphaFoldDB" id="A0AB94IY26"/>
<sequence length="295" mass="32966">MWGGMTKMTALEFLLTAAAAVVLLCLRGDGSSVSAENRQPDETTREEVPERCPARHSPVASSQPFGMSFSSKVVREMEAPEEKDHRLRPFHVLNPEGELFMVDTGAEGPFYGPVWTRVLDAYEKGEFLRARVAFRKTSRQNEFSGYVLSLDGLPVFLPRSKSFYFYDEKKDAAKRCIAVKIESIYPNGPRIGNVVVNAKPAWDLVRKGLYRLAPGIEVHALAMDIDQGGGVEEGHLVFPAPEHRRILVPLPEARRLARQAGQSVPDDFLTGLYWRLRLIAGDESAWQAEPLEVLI</sequence>
<keyword evidence="3" id="KW-1185">Reference proteome</keyword>
<accession>A0AB94IY26</accession>
<reference evidence="3" key="1">
    <citation type="submission" date="2010-03" db="EMBL/GenBank/DDBJ databases">
        <title>The genome sequence of Synergistetes sp. SGP1.</title>
        <authorList>
            <consortium name="metaHIT consortium -- http://www.metahit.eu/"/>
            <person name="Pajon A."/>
            <person name="Turner K."/>
            <person name="Parkhill J."/>
            <person name="Wade W."/>
            <person name="Vartoukian S."/>
        </authorList>
    </citation>
    <scope>NUCLEOTIDE SEQUENCE [LARGE SCALE GENOMIC DNA]</scope>
    <source>
        <strain evidence="3">SGP1</strain>
    </source>
</reference>
<proteinExistence type="predicted"/>
<dbReference type="EMBL" id="FP929056">
    <property type="protein sequence ID" value="CBL28733.1"/>
    <property type="molecule type" value="Genomic_DNA"/>
</dbReference>
<dbReference type="Proteomes" id="UP000008957">
    <property type="component" value="Chromosome"/>
</dbReference>
<protein>
    <recommendedName>
        <fullName evidence="4">S1 motif domain-containing protein</fullName>
    </recommendedName>
</protein>
<organism evidence="2 3">
    <name type="scientific">Fretibacterium fastidiosum</name>
    <dbReference type="NCBI Taxonomy" id="651822"/>
    <lineage>
        <taxon>Bacteria</taxon>
        <taxon>Thermotogati</taxon>
        <taxon>Synergistota</taxon>
        <taxon>Synergistia</taxon>
        <taxon>Synergistales</taxon>
        <taxon>Aminobacteriaceae</taxon>
        <taxon>Fretibacterium</taxon>
    </lineage>
</organism>
<evidence type="ECO:0000313" key="3">
    <source>
        <dbReference type="Proteomes" id="UP000008957"/>
    </source>
</evidence>
<evidence type="ECO:0000256" key="1">
    <source>
        <dbReference type="SAM" id="MobiDB-lite"/>
    </source>
</evidence>
<evidence type="ECO:0008006" key="4">
    <source>
        <dbReference type="Google" id="ProtNLM"/>
    </source>
</evidence>
<gene>
    <name evidence="2" type="ORF">SY1_18900</name>
</gene>
<feature type="region of interest" description="Disordered" evidence="1">
    <location>
        <begin position="32"/>
        <end position="62"/>
    </location>
</feature>
<evidence type="ECO:0000313" key="2">
    <source>
        <dbReference type="EMBL" id="CBL28733.1"/>
    </source>
</evidence>
<reference evidence="2 3" key="2">
    <citation type="submission" date="2010-03" db="EMBL/GenBank/DDBJ databases">
        <authorList>
            <person name="Pajon A."/>
        </authorList>
    </citation>
    <scope>NUCLEOTIDE SEQUENCE [LARGE SCALE GENOMIC DNA]</scope>
    <source>
        <strain evidence="2 3">SGP1</strain>
    </source>
</reference>
<feature type="compositionally biased region" description="Basic and acidic residues" evidence="1">
    <location>
        <begin position="38"/>
        <end position="53"/>
    </location>
</feature>
<dbReference type="KEGG" id="sbr:SY1_18900"/>